<feature type="domain" description="Fe2OG dioxygenase" evidence="6">
    <location>
        <begin position="599"/>
        <end position="698"/>
    </location>
</feature>
<dbReference type="FunFam" id="2.60.120.330:FF:000005">
    <property type="entry name" value="1-aminocyclopropane-1-carboxylate oxidase homolog 1"/>
    <property type="match status" value="2"/>
</dbReference>
<dbReference type="EMBL" id="CP144750">
    <property type="protein sequence ID" value="WVZ82020.1"/>
    <property type="molecule type" value="Genomic_DNA"/>
</dbReference>
<organism evidence="7 8">
    <name type="scientific">Paspalum notatum var. saurae</name>
    <dbReference type="NCBI Taxonomy" id="547442"/>
    <lineage>
        <taxon>Eukaryota</taxon>
        <taxon>Viridiplantae</taxon>
        <taxon>Streptophyta</taxon>
        <taxon>Embryophyta</taxon>
        <taxon>Tracheophyta</taxon>
        <taxon>Spermatophyta</taxon>
        <taxon>Magnoliopsida</taxon>
        <taxon>Liliopsida</taxon>
        <taxon>Poales</taxon>
        <taxon>Poaceae</taxon>
        <taxon>PACMAD clade</taxon>
        <taxon>Panicoideae</taxon>
        <taxon>Andropogonodae</taxon>
        <taxon>Paspaleae</taxon>
        <taxon>Paspalinae</taxon>
        <taxon>Paspalum</taxon>
    </lineage>
</organism>
<evidence type="ECO:0000256" key="3">
    <source>
        <dbReference type="ARBA" id="ARBA00023002"/>
    </source>
</evidence>
<name>A0AAQ3TYB2_PASNO</name>
<evidence type="ECO:0000256" key="2">
    <source>
        <dbReference type="ARBA" id="ARBA00022723"/>
    </source>
</evidence>
<dbReference type="PANTHER" id="PTHR10209:SF749">
    <property type="entry name" value="FE2OG DIOXYGENASE DOMAIN-CONTAINING PROTEIN"/>
    <property type="match status" value="1"/>
</dbReference>
<evidence type="ECO:0000313" key="8">
    <source>
        <dbReference type="Proteomes" id="UP001341281"/>
    </source>
</evidence>
<dbReference type="InterPro" id="IPR027443">
    <property type="entry name" value="IPNS-like_sf"/>
</dbReference>
<evidence type="ECO:0000256" key="1">
    <source>
        <dbReference type="ARBA" id="ARBA00008056"/>
    </source>
</evidence>
<dbReference type="InterPro" id="IPR005123">
    <property type="entry name" value="Oxoglu/Fe-dep_dioxygenase_dom"/>
</dbReference>
<dbReference type="Proteomes" id="UP001341281">
    <property type="component" value="Chromosome 06"/>
</dbReference>
<feature type="region of interest" description="Disordered" evidence="5">
    <location>
        <begin position="60"/>
        <end position="79"/>
    </location>
</feature>
<accession>A0AAQ3TYB2</accession>
<dbReference type="GO" id="GO:0051213">
    <property type="term" value="F:dioxygenase activity"/>
    <property type="evidence" value="ECO:0007669"/>
    <property type="project" value="UniProtKB-ARBA"/>
</dbReference>
<evidence type="ECO:0000259" key="6">
    <source>
        <dbReference type="PROSITE" id="PS51471"/>
    </source>
</evidence>
<dbReference type="SUPFAM" id="SSF51197">
    <property type="entry name" value="Clavaminate synthase-like"/>
    <property type="match status" value="2"/>
</dbReference>
<dbReference type="PANTHER" id="PTHR10209">
    <property type="entry name" value="OXIDOREDUCTASE, 2OG-FE II OXYGENASE FAMILY PROTEIN"/>
    <property type="match status" value="1"/>
</dbReference>
<evidence type="ECO:0000256" key="5">
    <source>
        <dbReference type="SAM" id="MobiDB-lite"/>
    </source>
</evidence>
<sequence>MSATGPAAAGGAAAPGAYDRRRELLQAFDDTKAGVKGLVDAGVTSVPAIFRHSADALDQLSSSSAPPLPPPTDAAAGGVPAQPREAVVAAVKRAAETLGFFQVINHGVPEELVAGVLAGVRRFNEQPADVKRRFYTRDTARKVRFSSNYDLFQSAAANWRDTLFCELAPDPPAPEELPEPVRNVLLEYGGAATKLALRVMELLSESLGLAGGHLRETGCAGSLNAVCHYYPPCPEPHLTLGTSRHTDADFLTVLLQDGVGGLQVLVDRGDGRRRRRWVDVPPLPGALIVNVGDLLQARRLDPFRLVSNDRFRSVEHRVLANKSMDTPRISVACFFNADMKRSTTLYSPITDGRKPPLYRSVTAKEFVARSYMKGLGGRPLDYFRSESAAAVASDGYDRRSELQAFDDTKAGVKGLQDAGVTAIPRIFHHPPDSLQGNASSPPFSLDDDAAAAVIPVVDLSGAPRADVVAQVRHAAETVGFFQVVNHGVPAELMAGMLAGLRRFNEGPVEVKRSLYSRDTANKVRFSCNFDLFHSAAANWRDTLFCDMAPDPPLPEELPEPIRIVMVEYCHAVTKLATWVFELLSESLGLASGHLLEMGCTEYLGTASHYQPPCPEPHLTLGTSRHTDPSFLTVLLQDSMGGLQVLLDGGGGRRGWVDVPPLPGALIVNIGDLLQALPHSPPHRDPFRSRLYVTSNSTPIVVVPCS</sequence>
<dbReference type="Gene3D" id="2.60.120.330">
    <property type="entry name" value="B-lactam Antibiotic, Isopenicillin N Synthase, Chain"/>
    <property type="match status" value="2"/>
</dbReference>
<comment type="similarity">
    <text evidence="1">Belongs to the iron/ascorbate-dependent oxidoreductase family.</text>
</comment>
<dbReference type="Pfam" id="PF03171">
    <property type="entry name" value="2OG-FeII_Oxy"/>
    <property type="match status" value="2"/>
</dbReference>
<keyword evidence="3" id="KW-0560">Oxidoreductase</keyword>
<dbReference type="PROSITE" id="PS51471">
    <property type="entry name" value="FE2OG_OXY"/>
    <property type="match status" value="2"/>
</dbReference>
<dbReference type="InterPro" id="IPR044861">
    <property type="entry name" value="IPNS-like_FE2OG_OXY"/>
</dbReference>
<evidence type="ECO:0000256" key="4">
    <source>
        <dbReference type="ARBA" id="ARBA00023004"/>
    </source>
</evidence>
<keyword evidence="8" id="KW-1185">Reference proteome</keyword>
<dbReference type="AlphaFoldDB" id="A0AAQ3TYB2"/>
<keyword evidence="2" id="KW-0479">Metal-binding</keyword>
<evidence type="ECO:0000313" key="7">
    <source>
        <dbReference type="EMBL" id="WVZ82020.1"/>
    </source>
</evidence>
<feature type="domain" description="Fe2OG dioxygenase" evidence="6">
    <location>
        <begin position="219"/>
        <end position="337"/>
    </location>
</feature>
<proteinExistence type="inferred from homology"/>
<gene>
    <name evidence="7" type="ORF">U9M48_029336</name>
</gene>
<dbReference type="GO" id="GO:0046872">
    <property type="term" value="F:metal ion binding"/>
    <property type="evidence" value="ECO:0007669"/>
    <property type="project" value="UniProtKB-KW"/>
</dbReference>
<dbReference type="InterPro" id="IPR026992">
    <property type="entry name" value="DIOX_N"/>
</dbReference>
<reference evidence="7 8" key="1">
    <citation type="submission" date="2024-02" db="EMBL/GenBank/DDBJ databases">
        <title>High-quality chromosome-scale genome assembly of Pensacola bahiagrass (Paspalum notatum Flugge var. saurae).</title>
        <authorList>
            <person name="Vega J.M."/>
            <person name="Podio M."/>
            <person name="Orjuela J."/>
            <person name="Siena L.A."/>
            <person name="Pessino S.C."/>
            <person name="Combes M.C."/>
            <person name="Mariac C."/>
            <person name="Albertini E."/>
            <person name="Pupilli F."/>
            <person name="Ortiz J.P.A."/>
            <person name="Leblanc O."/>
        </authorList>
    </citation>
    <scope>NUCLEOTIDE SEQUENCE [LARGE SCALE GENOMIC DNA]</scope>
    <source>
        <strain evidence="7">R1</strain>
        <tissue evidence="7">Leaf</tissue>
    </source>
</reference>
<dbReference type="Pfam" id="PF14226">
    <property type="entry name" value="DIOX_N"/>
    <property type="match status" value="2"/>
</dbReference>
<protein>
    <recommendedName>
        <fullName evidence="6">Fe2OG dioxygenase domain-containing protein</fullName>
    </recommendedName>
</protein>
<keyword evidence="4" id="KW-0408">Iron</keyword>